<keyword evidence="2" id="KW-0809">Transit peptide</keyword>
<dbReference type="EMBL" id="SRXW01000001">
    <property type="protein sequence ID" value="TGY89823.1"/>
    <property type="molecule type" value="Genomic_DNA"/>
</dbReference>
<keyword evidence="5" id="KW-1185">Reference proteome</keyword>
<evidence type="ECO:0000256" key="2">
    <source>
        <dbReference type="ARBA" id="ARBA00022946"/>
    </source>
</evidence>
<evidence type="ECO:0000313" key="5">
    <source>
        <dbReference type="Proteomes" id="UP000308054"/>
    </source>
</evidence>
<dbReference type="PANTHER" id="PTHR21013">
    <property type="entry name" value="ATP SYNTHASE MITOCHONDRIAL F1 COMPLEX ASSEMBLY FACTOR 2/ATP12 PROTEIN, MITOCHONDRIAL PRECURSOR"/>
    <property type="match status" value="1"/>
</dbReference>
<name>A0A4S2H2W2_9PROT</name>
<dbReference type="AlphaFoldDB" id="A0A4S2H2W2"/>
<keyword evidence="3" id="KW-0143">Chaperone</keyword>
<evidence type="ECO:0000256" key="3">
    <source>
        <dbReference type="ARBA" id="ARBA00023186"/>
    </source>
</evidence>
<protein>
    <recommendedName>
        <fullName evidence="6">ATPase</fullName>
    </recommendedName>
</protein>
<reference evidence="4 5" key="1">
    <citation type="journal article" date="2017" name="Int. J. Syst. Evol. Microbiol.">
        <title>Marinicauda algicola sp. nov., isolated from a marine red alga Rhodosorus marinus.</title>
        <authorList>
            <person name="Jeong S.E."/>
            <person name="Jeon S.H."/>
            <person name="Chun B.H."/>
            <person name="Kim D.W."/>
            <person name="Jeon C.O."/>
        </authorList>
    </citation>
    <scope>NUCLEOTIDE SEQUENCE [LARGE SCALE GENOMIC DNA]</scope>
    <source>
        <strain evidence="4 5">JCM 31718</strain>
    </source>
</reference>
<dbReference type="InterPro" id="IPR023335">
    <property type="entry name" value="ATP12_ortho_dom_sf"/>
</dbReference>
<evidence type="ECO:0000313" key="4">
    <source>
        <dbReference type="EMBL" id="TGY89823.1"/>
    </source>
</evidence>
<dbReference type="InterPro" id="IPR042272">
    <property type="entry name" value="ATP12_ATP_synth-F1-assembly_N"/>
</dbReference>
<accession>A0A4S2H2W2</accession>
<dbReference type="PANTHER" id="PTHR21013:SF10">
    <property type="entry name" value="ATP SYNTHASE MITOCHONDRIAL F1 COMPLEX ASSEMBLY FACTOR 2"/>
    <property type="match status" value="1"/>
</dbReference>
<dbReference type="RefSeq" id="WP_135994320.1">
    <property type="nucleotide sequence ID" value="NZ_CP071057.1"/>
</dbReference>
<comment type="caution">
    <text evidence="4">The sequence shown here is derived from an EMBL/GenBank/DDBJ whole genome shotgun (WGS) entry which is preliminary data.</text>
</comment>
<evidence type="ECO:0000256" key="1">
    <source>
        <dbReference type="ARBA" id="ARBA00008231"/>
    </source>
</evidence>
<gene>
    <name evidence="4" type="ORF">E5163_01395</name>
</gene>
<sequence length="247" mass="26741">MSMSKARAENRPLPRRFYSTVSVAASEEGWRILLDGRPVKTPARKPLAAPCQPLAEAIGAEWAAQEKQIDPFTMPLTRLAHLAIDRMGEVRAPAAAEIARYARTDLLCYRAEEGELAALQATAWDPWLEWAASALDAPLNRAETLLPIEQPEASIAALETRALALDDWRLTGLASAVPLLGSAVLGFALLEGEGAGLAIFDASRVDEHYQAGRWGEDAEAAEAAENRKRDLLACEVLFRTLDEAGVG</sequence>
<dbReference type="Pfam" id="PF07542">
    <property type="entry name" value="ATP12"/>
    <property type="match status" value="1"/>
</dbReference>
<dbReference type="Proteomes" id="UP000308054">
    <property type="component" value="Unassembled WGS sequence"/>
</dbReference>
<evidence type="ECO:0008006" key="6">
    <source>
        <dbReference type="Google" id="ProtNLM"/>
    </source>
</evidence>
<proteinExistence type="inferred from homology"/>
<dbReference type="GO" id="GO:0043461">
    <property type="term" value="P:proton-transporting ATP synthase complex assembly"/>
    <property type="evidence" value="ECO:0007669"/>
    <property type="project" value="InterPro"/>
</dbReference>
<dbReference type="SUPFAM" id="SSF160909">
    <property type="entry name" value="ATP12-like"/>
    <property type="match status" value="1"/>
</dbReference>
<organism evidence="4 5">
    <name type="scientific">Marinicauda algicola</name>
    <dbReference type="NCBI Taxonomy" id="2029849"/>
    <lineage>
        <taxon>Bacteria</taxon>
        <taxon>Pseudomonadati</taxon>
        <taxon>Pseudomonadota</taxon>
        <taxon>Alphaproteobacteria</taxon>
        <taxon>Maricaulales</taxon>
        <taxon>Maricaulaceae</taxon>
        <taxon>Marinicauda</taxon>
    </lineage>
</organism>
<comment type="similarity">
    <text evidence="1">Belongs to the ATP12 family.</text>
</comment>
<dbReference type="Gene3D" id="1.10.3580.10">
    <property type="entry name" value="ATP12 ATPase"/>
    <property type="match status" value="1"/>
</dbReference>
<dbReference type="InterPro" id="IPR011419">
    <property type="entry name" value="ATP12_ATP_synth-F1-assembly"/>
</dbReference>
<dbReference type="Gene3D" id="3.30.2180.10">
    <property type="entry name" value="ATP12-like"/>
    <property type="match status" value="1"/>
</dbReference>
<dbReference type="OrthoDB" id="9797825at2"/>